<evidence type="ECO:0000256" key="1">
    <source>
        <dbReference type="SAM" id="MobiDB-lite"/>
    </source>
</evidence>
<evidence type="ECO:0000313" key="4">
    <source>
        <dbReference type="EMBL" id="UOQ56385.1"/>
    </source>
</evidence>
<dbReference type="RefSeq" id="WP_244726683.1">
    <property type="nucleotide sequence ID" value="NZ_CP095045.1"/>
</dbReference>
<organism evidence="4 5">
    <name type="scientific">Leucobacter allii</name>
    <dbReference type="NCBI Taxonomy" id="2932247"/>
    <lineage>
        <taxon>Bacteria</taxon>
        <taxon>Bacillati</taxon>
        <taxon>Actinomycetota</taxon>
        <taxon>Actinomycetes</taxon>
        <taxon>Micrococcales</taxon>
        <taxon>Microbacteriaceae</taxon>
        <taxon>Leucobacter</taxon>
    </lineage>
</organism>
<reference evidence="4 5" key="1">
    <citation type="submission" date="2022-04" db="EMBL/GenBank/DDBJ databases">
        <title>Leucobacter sp. isolated from rhizosphere of garlic.</title>
        <authorList>
            <person name="Won M."/>
            <person name="Lee C.-M."/>
            <person name="Woen H.-Y."/>
            <person name="Kwon S.-W."/>
        </authorList>
    </citation>
    <scope>NUCLEOTIDE SEQUENCE [LARGE SCALE GENOMIC DNA]</scope>
    <source>
        <strain evidence="4 5">H21R-40</strain>
    </source>
</reference>
<name>A0ABY4FIK7_9MICO</name>
<feature type="domain" description="DNA primase/polymerase bifunctional N-terminal" evidence="3">
    <location>
        <begin position="23"/>
        <end position="181"/>
    </location>
</feature>
<evidence type="ECO:0000313" key="5">
    <source>
        <dbReference type="Proteomes" id="UP000831786"/>
    </source>
</evidence>
<dbReference type="InterPro" id="IPR014820">
    <property type="entry name" value="PriCT_1"/>
</dbReference>
<accession>A0ABY4FIK7</accession>
<gene>
    <name evidence="4" type="ORF">MUN78_11940</name>
</gene>
<dbReference type="Pfam" id="PF08708">
    <property type="entry name" value="PriCT_1"/>
    <property type="match status" value="1"/>
</dbReference>
<dbReference type="Proteomes" id="UP000831786">
    <property type="component" value="Chromosome"/>
</dbReference>
<dbReference type="EMBL" id="CP095045">
    <property type="protein sequence ID" value="UOQ56385.1"/>
    <property type="molecule type" value="Genomic_DNA"/>
</dbReference>
<feature type="region of interest" description="Disordered" evidence="1">
    <location>
        <begin position="267"/>
        <end position="294"/>
    </location>
</feature>
<feature type="domain" description="Primase C-terminal 1" evidence="2">
    <location>
        <begin position="216"/>
        <end position="275"/>
    </location>
</feature>
<dbReference type="CDD" id="cd04859">
    <property type="entry name" value="Prim_Pol"/>
    <property type="match status" value="1"/>
</dbReference>
<dbReference type="SMART" id="SM00942">
    <property type="entry name" value="PriCT_1"/>
    <property type="match status" value="1"/>
</dbReference>
<dbReference type="InterPro" id="IPR015330">
    <property type="entry name" value="DNA_primase/pol_bifunc_N"/>
</dbReference>
<proteinExistence type="predicted"/>
<keyword evidence="5" id="KW-1185">Reference proteome</keyword>
<sequence>MIDRQLALMPFAQVADMPLAEAALTYARAGFAVFPCWPGSKDTATRHGFYDATTDLDRVGFWWRRDPDANIGLRTGLRVDVLDIDAHATGTGYPMLQALRRSGLIDQWAHAVRSPSGGLHLYYPADPGRPQRSWSRGTSHVDLRAGGGYIITVPSRITIDGAARAYRPVGAARADAAPIDGDRIRDLLTPQRPPAPPRPVPLDASERVDRLRVWLSRAQEGNRNASLFWAACRMVELGASESDTLNQLSAAAESTGLEEREILATVRSAHRTGTSQPPSGPRGPGPRGVTGWGR</sequence>
<dbReference type="SUPFAM" id="SSF56747">
    <property type="entry name" value="Prim-pol domain"/>
    <property type="match status" value="1"/>
</dbReference>
<evidence type="ECO:0000259" key="3">
    <source>
        <dbReference type="SMART" id="SM00943"/>
    </source>
</evidence>
<evidence type="ECO:0000259" key="2">
    <source>
        <dbReference type="SMART" id="SM00942"/>
    </source>
</evidence>
<feature type="compositionally biased region" description="Gly residues" evidence="1">
    <location>
        <begin position="285"/>
        <end position="294"/>
    </location>
</feature>
<dbReference type="Pfam" id="PF09250">
    <property type="entry name" value="Prim-Pol"/>
    <property type="match status" value="1"/>
</dbReference>
<protein>
    <submittedName>
        <fullName evidence="4">Bifunctional DNA primase/polymerase</fullName>
    </submittedName>
</protein>
<dbReference type="SMART" id="SM00943">
    <property type="entry name" value="Prim-Pol"/>
    <property type="match status" value="1"/>
</dbReference>